<keyword evidence="3" id="KW-1185">Reference proteome</keyword>
<sequence>MFPRSARRPLFALLASASALLVLAGCKPAADARAAEQARPASPVAVFQTDAAEFAVPGSKVHTLPASAQGRVYQVYVKTPFGYDAPENAGRKWPVIYLNDGPYAFQVASGVTDLPFRFGRLEQAILVGISYAQGDNGMVSRRRDMTPWKDASLASASGGAADYLVFIKGQVLPFVESRYRADPRRRTLAGQSYGGLFGAWVAVTEPELFDSYVLTSPSLWYGHREMFKAESAYAAGHKDLKARIYLATGALERPRPGGDAEDMVADQQAFARALRGRGYPGLKVRDEIMDDTFHETTFPVAFTRGLTWLFPKA</sequence>
<feature type="signal peptide" evidence="1">
    <location>
        <begin position="1"/>
        <end position="24"/>
    </location>
</feature>
<gene>
    <name evidence="2" type="ORF">J2800_003710</name>
</gene>
<dbReference type="Proteomes" id="UP001262754">
    <property type="component" value="Unassembled WGS sequence"/>
</dbReference>
<dbReference type="PANTHER" id="PTHR48098">
    <property type="entry name" value="ENTEROCHELIN ESTERASE-RELATED"/>
    <property type="match status" value="1"/>
</dbReference>
<dbReference type="GO" id="GO:0016787">
    <property type="term" value="F:hydrolase activity"/>
    <property type="evidence" value="ECO:0007669"/>
    <property type="project" value="UniProtKB-KW"/>
</dbReference>
<dbReference type="InterPro" id="IPR029058">
    <property type="entry name" value="AB_hydrolase_fold"/>
</dbReference>
<dbReference type="Gene3D" id="3.40.50.1820">
    <property type="entry name" value="alpha/beta hydrolase"/>
    <property type="match status" value="1"/>
</dbReference>
<dbReference type="InterPro" id="IPR050583">
    <property type="entry name" value="Mycobacterial_A85_antigen"/>
</dbReference>
<dbReference type="EMBL" id="JAVDRL010000011">
    <property type="protein sequence ID" value="MDR6532949.1"/>
    <property type="molecule type" value="Genomic_DNA"/>
</dbReference>
<dbReference type="RefSeq" id="WP_310033638.1">
    <property type="nucleotide sequence ID" value="NZ_JAVDRL010000011.1"/>
</dbReference>
<evidence type="ECO:0000256" key="1">
    <source>
        <dbReference type="SAM" id="SignalP"/>
    </source>
</evidence>
<dbReference type="SUPFAM" id="SSF53474">
    <property type="entry name" value="alpha/beta-Hydrolases"/>
    <property type="match status" value="1"/>
</dbReference>
<dbReference type="PROSITE" id="PS51257">
    <property type="entry name" value="PROKAR_LIPOPROTEIN"/>
    <property type="match status" value="1"/>
</dbReference>
<dbReference type="PANTHER" id="PTHR48098:SF6">
    <property type="entry name" value="FERRI-BACILLIBACTIN ESTERASE BESA"/>
    <property type="match status" value="1"/>
</dbReference>
<protein>
    <submittedName>
        <fullName evidence="2">Alpha/beta superfamily hydrolase</fullName>
    </submittedName>
</protein>
<dbReference type="InterPro" id="IPR000801">
    <property type="entry name" value="Esterase-like"/>
</dbReference>
<keyword evidence="1" id="KW-0732">Signal</keyword>
<comment type="caution">
    <text evidence="2">The sequence shown here is derived from an EMBL/GenBank/DDBJ whole genome shotgun (WGS) entry which is preliminary data.</text>
</comment>
<accession>A0ABU1N3D6</accession>
<proteinExistence type="predicted"/>
<evidence type="ECO:0000313" key="3">
    <source>
        <dbReference type="Proteomes" id="UP001262754"/>
    </source>
</evidence>
<name>A0ABU1N3D6_9CAUL</name>
<reference evidence="2 3" key="1">
    <citation type="submission" date="2023-07" db="EMBL/GenBank/DDBJ databases">
        <title>Sorghum-associated microbial communities from plants grown in Nebraska, USA.</title>
        <authorList>
            <person name="Schachtman D."/>
        </authorList>
    </citation>
    <scope>NUCLEOTIDE SEQUENCE [LARGE SCALE GENOMIC DNA]</scope>
    <source>
        <strain evidence="2 3">DS2154</strain>
    </source>
</reference>
<feature type="chain" id="PRO_5045174190" evidence="1">
    <location>
        <begin position="25"/>
        <end position="313"/>
    </location>
</feature>
<evidence type="ECO:0000313" key="2">
    <source>
        <dbReference type="EMBL" id="MDR6532949.1"/>
    </source>
</evidence>
<dbReference type="Pfam" id="PF00756">
    <property type="entry name" value="Esterase"/>
    <property type="match status" value="1"/>
</dbReference>
<keyword evidence="2" id="KW-0378">Hydrolase</keyword>
<organism evidence="2 3">
    <name type="scientific">Caulobacter rhizosphaerae</name>
    <dbReference type="NCBI Taxonomy" id="2010972"/>
    <lineage>
        <taxon>Bacteria</taxon>
        <taxon>Pseudomonadati</taxon>
        <taxon>Pseudomonadota</taxon>
        <taxon>Alphaproteobacteria</taxon>
        <taxon>Caulobacterales</taxon>
        <taxon>Caulobacteraceae</taxon>
        <taxon>Caulobacter</taxon>
    </lineage>
</organism>